<dbReference type="AlphaFoldDB" id="A0A1V4IU34"/>
<protein>
    <submittedName>
        <fullName evidence="1">Uncharacterized protein</fullName>
    </submittedName>
</protein>
<dbReference type="Proteomes" id="UP000190080">
    <property type="component" value="Unassembled WGS sequence"/>
</dbReference>
<reference evidence="1 2" key="1">
    <citation type="submission" date="2017-03" db="EMBL/GenBank/DDBJ databases">
        <title>Genome sequence of Clostridium oryzae DSM 28571.</title>
        <authorList>
            <person name="Poehlein A."/>
            <person name="Daniel R."/>
        </authorList>
    </citation>
    <scope>NUCLEOTIDE SEQUENCE [LARGE SCALE GENOMIC DNA]</scope>
    <source>
        <strain evidence="1 2">DSM 28571</strain>
    </source>
</reference>
<evidence type="ECO:0000313" key="1">
    <source>
        <dbReference type="EMBL" id="OPJ63551.1"/>
    </source>
</evidence>
<organism evidence="1 2">
    <name type="scientific">Clostridium oryzae</name>
    <dbReference type="NCBI Taxonomy" id="1450648"/>
    <lineage>
        <taxon>Bacteria</taxon>
        <taxon>Bacillati</taxon>
        <taxon>Bacillota</taxon>
        <taxon>Clostridia</taxon>
        <taxon>Eubacteriales</taxon>
        <taxon>Clostridiaceae</taxon>
        <taxon>Clostridium</taxon>
    </lineage>
</organism>
<dbReference type="Pfam" id="PF14879">
    <property type="entry name" value="DUF4489"/>
    <property type="match status" value="1"/>
</dbReference>
<evidence type="ECO:0000313" key="2">
    <source>
        <dbReference type="Proteomes" id="UP000190080"/>
    </source>
</evidence>
<dbReference type="RefSeq" id="WP_079422485.1">
    <property type="nucleotide sequence ID" value="NZ_MZGV01000008.1"/>
</dbReference>
<sequence>MNLLSANNKYPVDPCVKEHAEDCWGCKDNRVLLKYSQPRSATLPANSPANSTVTLTTLNLFTKCICDPTIKLDFSTNIIIPAIASGTGAPTPGPLPLSLQVYRLTDGPVEKIPVDGAWTFTPITRTDGAQAFIISFSVFDTDLCLDHHVYSVELTTTTALPGIAIYANHSTLSALVVGEPARRR</sequence>
<dbReference type="OrthoDB" id="2052577at2"/>
<dbReference type="InterPro" id="IPR027972">
    <property type="entry name" value="DUF4489"/>
</dbReference>
<name>A0A1V4IU34_9CLOT</name>
<keyword evidence="2" id="KW-1185">Reference proteome</keyword>
<comment type="caution">
    <text evidence="1">The sequence shown here is derived from an EMBL/GenBank/DDBJ whole genome shotgun (WGS) entry which is preliminary data.</text>
</comment>
<dbReference type="EMBL" id="MZGV01000008">
    <property type="protein sequence ID" value="OPJ63551.1"/>
    <property type="molecule type" value="Genomic_DNA"/>
</dbReference>
<accession>A0A1V4IU34</accession>
<proteinExistence type="predicted"/>
<gene>
    <name evidence="1" type="ORF">CLORY_10590</name>
</gene>